<dbReference type="Proteomes" id="UP000005856">
    <property type="component" value="Unassembled WGS sequence"/>
</dbReference>
<feature type="compositionally biased region" description="Low complexity" evidence="2">
    <location>
        <begin position="611"/>
        <end position="625"/>
    </location>
</feature>
<evidence type="ECO:0000313" key="4">
    <source>
        <dbReference type="Proteomes" id="UP000005856"/>
    </source>
</evidence>
<dbReference type="OrthoDB" id="6349624at2"/>
<reference evidence="3 4" key="1">
    <citation type="submission" date="2007-06" db="EMBL/GenBank/DDBJ databases">
        <authorList>
            <person name="Green D."/>
            <person name="Ferriera S."/>
            <person name="Johnson J."/>
            <person name="Kravitz S."/>
            <person name="Beeson K."/>
            <person name="Sutton G."/>
            <person name="Rogers Y.-H."/>
            <person name="Friedman R."/>
            <person name="Frazier M."/>
            <person name="Venter J.C."/>
        </authorList>
    </citation>
    <scope>NUCLEOTIDE SEQUENCE [LARGE SCALE GENOMIC DNA]</scope>
    <source>
        <strain evidence="3 4">DG893</strain>
    </source>
</reference>
<feature type="coiled-coil region" evidence="1">
    <location>
        <begin position="474"/>
        <end position="502"/>
    </location>
</feature>
<accession>A6F0I9</accession>
<organism evidence="3 4">
    <name type="scientific">Marinobacter algicola DG893</name>
    <dbReference type="NCBI Taxonomy" id="443152"/>
    <lineage>
        <taxon>Bacteria</taxon>
        <taxon>Pseudomonadati</taxon>
        <taxon>Pseudomonadota</taxon>
        <taxon>Gammaproteobacteria</taxon>
        <taxon>Pseudomonadales</taxon>
        <taxon>Marinobacteraceae</taxon>
        <taxon>Marinobacter</taxon>
    </lineage>
</organism>
<keyword evidence="1" id="KW-0175">Coiled coil</keyword>
<protein>
    <submittedName>
        <fullName evidence="3">Phage tail tape meausure protein, lambda family</fullName>
    </submittedName>
</protein>
<dbReference type="RefSeq" id="WP_007153785.1">
    <property type="nucleotide sequence ID" value="NZ_ABCP01000013.1"/>
</dbReference>
<proteinExistence type="predicted"/>
<evidence type="ECO:0000256" key="2">
    <source>
        <dbReference type="SAM" id="MobiDB-lite"/>
    </source>
</evidence>
<dbReference type="AlphaFoldDB" id="A6F0I9"/>
<sequence>MSRKSLGTLTLDLIAKVGGFEAGLDKASRKSQKTAKQIEKYSNQIGAALTAASAAGITAMTALVGSTVNSAREIKNLSALANTTPQQFQKLTYASKRYGVEQEKMADILKDTNDRIGDFIQTGGGPMADFFEKIAPKVGVTANEFARLSGPEALQLYVKSLEQAGVSQNDMTFYMEAIASDATALLPLLRDNGKELNNLGDEAQRTGNVFSELEFQQLEQVRRGMDELTGAATGMKNELVMGALPAIEDLVDFLSNEQTMNSAQALGSAVVISMNKAAQAIDGAIKVAQFLAEELAAMTAGAASDDIVRIEDELETLYSMLDNPTNRVRFFGKDGIVAYYDKDEIWQMIADTENKIVDFRKRMAQNSRNAPVVELVGMPEIPETASGAAGGSGGSEFSDEYGRLKASLDERYAIQVEYQERLKEIRQAYAAGEIEQAEKIELEKLAAQQRVREEFEFDTQREQYDSHLELYQEFQEEQTRLAEKEAKKRAQVEEQAQSAITNMHYSTWQAAAGFLNTFAGESKAAALASIAITKGLAIAQTLAHTQTASMLAYSSQLVPGDPTSVARAAAAASAVQSLGAIKVGLIAATGLAQAYQATSGGGAVGTGGYSSSGTNPPVPTNTDPTYSEDLEDDRRGVQIIFNGDVNGLDADQISRSIKDHLDSTDFVLIEPASRNGRALSNG</sequence>
<dbReference type="STRING" id="443152.MDG893_20559"/>
<dbReference type="EMBL" id="ABCP01000013">
    <property type="protein sequence ID" value="EDM47750.1"/>
    <property type="molecule type" value="Genomic_DNA"/>
</dbReference>
<feature type="region of interest" description="Disordered" evidence="2">
    <location>
        <begin position="607"/>
        <end position="631"/>
    </location>
</feature>
<evidence type="ECO:0000313" key="3">
    <source>
        <dbReference type="EMBL" id="EDM47750.1"/>
    </source>
</evidence>
<name>A6F0I9_9GAMM</name>
<gene>
    <name evidence="3" type="ORF">MDG893_20559</name>
</gene>
<dbReference type="eggNOG" id="COG2911">
    <property type="taxonomic scope" value="Bacteria"/>
</dbReference>
<evidence type="ECO:0000256" key="1">
    <source>
        <dbReference type="SAM" id="Coils"/>
    </source>
</evidence>
<comment type="caution">
    <text evidence="3">The sequence shown here is derived from an EMBL/GenBank/DDBJ whole genome shotgun (WGS) entry which is preliminary data.</text>
</comment>
<keyword evidence="4" id="KW-1185">Reference proteome</keyword>